<keyword evidence="3 13" id="KW-0812">Transmembrane</keyword>
<dbReference type="GO" id="GO:2000807">
    <property type="term" value="P:regulation of synaptic vesicle clustering"/>
    <property type="evidence" value="ECO:0007669"/>
    <property type="project" value="Ensembl"/>
</dbReference>
<dbReference type="GO" id="GO:0050805">
    <property type="term" value="P:negative regulation of synaptic transmission"/>
    <property type="evidence" value="ECO:0007669"/>
    <property type="project" value="Ensembl"/>
</dbReference>
<evidence type="ECO:0000256" key="13">
    <source>
        <dbReference type="SAM" id="Phobius"/>
    </source>
</evidence>
<dbReference type="InterPro" id="IPR002126">
    <property type="entry name" value="Cadherin-like_dom"/>
</dbReference>
<evidence type="ECO:0000313" key="17">
    <source>
        <dbReference type="Proteomes" id="UP000694390"/>
    </source>
</evidence>
<dbReference type="Proteomes" id="UP000694390">
    <property type="component" value="Unassembled WGS sequence"/>
</dbReference>
<name>A0A8C4W7P8_9SAUR</name>
<dbReference type="Ensembl" id="ENSGEVT00005012165.1">
    <property type="protein sequence ID" value="ENSGEVP00005011602.1"/>
    <property type="gene ID" value="ENSGEVG00005008197.1"/>
</dbReference>
<dbReference type="GO" id="GO:1904071">
    <property type="term" value="P:presynaptic active zone assembly"/>
    <property type="evidence" value="ECO:0007669"/>
    <property type="project" value="Ensembl"/>
</dbReference>
<dbReference type="PRINTS" id="PR00205">
    <property type="entry name" value="CADHERIN"/>
</dbReference>
<sequence length="1157" mass="126268">MYLSICCFFFCWAPALTLKNLNYSVPEEQGAGTVIGNIGRDARLQAGAGGPPPPPAERGGGRGTKSTFRVLENSAPHLLDVDGESGLLYTKQRIDREALCRRSAKCQLSLEVFANDQEICMIKVEIQDLNDNAPAFPSDQVDMDISENAAPGTRFPLTSAHDPDAGDNGLRTYLLTRDDYGLFSLDVKSRGDGTKFPELVIQKPLDREEQSHHTLVLTALDGGDPPRSGTVQLNVRLIDSNDNSPVFEAASYVVELPENAPLGTAVIDLNATDADEGTNGEVLYSFSGYAPERVRDLFSIDPQSGLIRVKSNLDYEESGLIEIDVQARDLGPNPIPAHCKVTVRLIDRNDNAPAIGFVSVRQGALSEAAPPGTVIALVRVTDRDSGKNGQLQCRVLGGGGAGAVPFALEENYDNFYTVVTDRPLDREAQDEYNVTILARDGGSPPLNSTKSFSVQILDENDNPPRFSKSLYVLQVPENNIPGEYLGSVLAQDPDLGQNGTVSYSILPGHVGDVSIYTYVSVNPTNGAIYALRSFNYEQTKHFEFRVLAKDSGSPHRESNATVRVTVLDVNDNAPLIILPALINDTAELQVPRNAGVGYPVGTVHALDSDFGESGRLTYEIIEGNEEHLFEMDPTSGEIRTLHPYWEELSPVAELVVKVSDHGKPSLSAVAKLIVRALAGPLPEAGEPQVNGEQHRRPHWDLSLPLIVTLSTVSIILLAAMITIAVKCKRENKEIRTYNCRIAEYSHPQLGGGKGKKKKISKNDIMLVPSEGEDSRGPLNVMNVVSSPSLATSPMYFDYQTRLPLSSPRSEVMYLKPASNNLTVPQGHVGCHTSFTGQGTNASEAPPSRMSIIQTDNFPAEPNYMGSRQQFVQSSSTFKDPERASLRDSGHGDSDQADSDQDTNKGSCCDMSVREALKMKTTSTKSQPLEQEQEECVNCTDECRVLGHSDRCWMPQFPTTNQAENADYRTNLFVPTVEANVETETYETVNPTGKKTFCTFGKDKREHTILIANVKPYLKAKRALSPLLQEVPSASSSPTKTCIEPCTSTKGPLDGCEVKSGALAEPSSQYLSTDSQYLSPSKQSRDIPFIASDQMARVFADVHSRVSRDSSEMDSVLEQLDHSNRDLGRESVDAEEVVREIDKLLQDCRGNDPVAVRK</sequence>
<evidence type="ECO:0000256" key="1">
    <source>
        <dbReference type="ARBA" id="ARBA00004251"/>
    </source>
</evidence>
<dbReference type="GO" id="GO:0042734">
    <property type="term" value="C:presynaptic membrane"/>
    <property type="evidence" value="ECO:0007669"/>
    <property type="project" value="Ensembl"/>
</dbReference>
<dbReference type="FunFam" id="2.60.40.60:FF:000007">
    <property type="entry name" value="Protocadherin alpha 2"/>
    <property type="match status" value="1"/>
</dbReference>
<evidence type="ECO:0000256" key="8">
    <source>
        <dbReference type="ARBA" id="ARBA00022989"/>
    </source>
</evidence>
<dbReference type="FunFam" id="2.60.40.60:FF:000002">
    <property type="entry name" value="Protocadherin alpha 2"/>
    <property type="match status" value="1"/>
</dbReference>
<feature type="region of interest" description="Disordered" evidence="12">
    <location>
        <begin position="43"/>
        <end position="66"/>
    </location>
</feature>
<feature type="domain" description="Cadherin" evidence="15">
    <location>
        <begin position="582"/>
        <end position="689"/>
    </location>
</feature>
<dbReference type="GO" id="GO:0045211">
    <property type="term" value="C:postsynaptic membrane"/>
    <property type="evidence" value="ECO:0007669"/>
    <property type="project" value="Ensembl"/>
</dbReference>
<evidence type="ECO:0000256" key="5">
    <source>
        <dbReference type="ARBA" id="ARBA00022737"/>
    </source>
</evidence>
<evidence type="ECO:0000256" key="14">
    <source>
        <dbReference type="SAM" id="SignalP"/>
    </source>
</evidence>
<keyword evidence="2" id="KW-1003">Cell membrane</keyword>
<dbReference type="PANTHER" id="PTHR24028">
    <property type="entry name" value="CADHERIN-87A"/>
    <property type="match status" value="1"/>
</dbReference>
<evidence type="ECO:0000256" key="12">
    <source>
        <dbReference type="SAM" id="MobiDB-lite"/>
    </source>
</evidence>
<dbReference type="OrthoDB" id="6252479at2759"/>
<evidence type="ECO:0000256" key="2">
    <source>
        <dbReference type="ARBA" id="ARBA00022475"/>
    </source>
</evidence>
<protein>
    <submittedName>
        <fullName evidence="16">Protocadherin 17</fullName>
    </submittedName>
</protein>
<feature type="domain" description="Cadherin" evidence="15">
    <location>
        <begin position="248"/>
        <end position="355"/>
    </location>
</feature>
<dbReference type="PANTHER" id="PTHR24028:SF41">
    <property type="entry name" value="PROTOCADHERIN-17"/>
    <property type="match status" value="1"/>
</dbReference>
<keyword evidence="5" id="KW-0677">Repeat</keyword>
<keyword evidence="8 13" id="KW-1133">Transmembrane helix</keyword>
<evidence type="ECO:0000256" key="9">
    <source>
        <dbReference type="ARBA" id="ARBA00023136"/>
    </source>
</evidence>
<keyword evidence="9 13" id="KW-0472">Membrane</keyword>
<dbReference type="FunFam" id="2.60.40.60:FF:000001">
    <property type="entry name" value="Protocadherin alpha 2"/>
    <property type="match status" value="1"/>
</dbReference>
<proteinExistence type="predicted"/>
<keyword evidence="6 11" id="KW-0106">Calcium</keyword>
<dbReference type="AlphaFoldDB" id="A0A8C4W7P8"/>
<feature type="domain" description="Cadherin" evidence="15">
    <location>
        <begin position="137"/>
        <end position="247"/>
    </location>
</feature>
<evidence type="ECO:0000256" key="7">
    <source>
        <dbReference type="ARBA" id="ARBA00022889"/>
    </source>
</evidence>
<dbReference type="GO" id="GO:0005509">
    <property type="term" value="F:calcium ion binding"/>
    <property type="evidence" value="ECO:0007669"/>
    <property type="project" value="UniProtKB-UniRule"/>
</dbReference>
<keyword evidence="7" id="KW-0130">Cell adhesion</keyword>
<dbReference type="SMART" id="SM00112">
    <property type="entry name" value="CA"/>
    <property type="match status" value="6"/>
</dbReference>
<dbReference type="GO" id="GO:0030534">
    <property type="term" value="P:adult behavior"/>
    <property type="evidence" value="ECO:0007669"/>
    <property type="project" value="Ensembl"/>
</dbReference>
<evidence type="ECO:0000256" key="6">
    <source>
        <dbReference type="ARBA" id="ARBA00022837"/>
    </source>
</evidence>
<feature type="signal peptide" evidence="14">
    <location>
        <begin position="1"/>
        <end position="17"/>
    </location>
</feature>
<dbReference type="InterPro" id="IPR020894">
    <property type="entry name" value="Cadherin_CS"/>
</dbReference>
<dbReference type="GO" id="GO:0098982">
    <property type="term" value="C:GABA-ergic synapse"/>
    <property type="evidence" value="ECO:0007669"/>
    <property type="project" value="Ensembl"/>
</dbReference>
<keyword evidence="17" id="KW-1185">Reference proteome</keyword>
<evidence type="ECO:0000256" key="10">
    <source>
        <dbReference type="ARBA" id="ARBA00023180"/>
    </source>
</evidence>
<feature type="domain" description="Cadherin" evidence="15">
    <location>
        <begin position="17"/>
        <end position="136"/>
    </location>
</feature>
<reference evidence="16" key="1">
    <citation type="submission" date="2025-08" db="UniProtKB">
        <authorList>
            <consortium name="Ensembl"/>
        </authorList>
    </citation>
    <scope>IDENTIFICATION</scope>
</reference>
<feature type="compositionally biased region" description="Basic and acidic residues" evidence="12">
    <location>
        <begin position="878"/>
        <end position="893"/>
    </location>
</feature>
<evidence type="ECO:0000256" key="11">
    <source>
        <dbReference type="PROSITE-ProRule" id="PRU00043"/>
    </source>
</evidence>
<keyword evidence="10" id="KW-0325">Glycoprotein</keyword>
<feature type="compositionally biased region" description="Polar residues" evidence="12">
    <location>
        <begin position="865"/>
        <end position="877"/>
    </location>
</feature>
<dbReference type="Pfam" id="PF08266">
    <property type="entry name" value="Cadherin_2"/>
    <property type="match status" value="1"/>
</dbReference>
<dbReference type="InterPro" id="IPR013164">
    <property type="entry name" value="Cadherin_N"/>
</dbReference>
<dbReference type="CDD" id="cd11304">
    <property type="entry name" value="Cadherin_repeat"/>
    <property type="match status" value="5"/>
</dbReference>
<dbReference type="GO" id="GO:0099560">
    <property type="term" value="P:synaptic membrane adhesion"/>
    <property type="evidence" value="ECO:0007669"/>
    <property type="project" value="Ensembl"/>
</dbReference>
<dbReference type="GO" id="GO:0098978">
    <property type="term" value="C:glutamatergic synapse"/>
    <property type="evidence" value="ECO:0007669"/>
    <property type="project" value="Ensembl"/>
</dbReference>
<evidence type="ECO:0000313" key="16">
    <source>
        <dbReference type="Ensembl" id="ENSGEVP00005011602.1"/>
    </source>
</evidence>
<dbReference type="Gene3D" id="2.60.40.60">
    <property type="entry name" value="Cadherins"/>
    <property type="match status" value="6"/>
</dbReference>
<reference evidence="16" key="2">
    <citation type="submission" date="2025-09" db="UniProtKB">
        <authorList>
            <consortium name="Ensembl"/>
        </authorList>
    </citation>
    <scope>IDENTIFICATION</scope>
</reference>
<evidence type="ECO:0000256" key="4">
    <source>
        <dbReference type="ARBA" id="ARBA00022729"/>
    </source>
</evidence>
<dbReference type="PROSITE" id="PS50268">
    <property type="entry name" value="CADHERIN_2"/>
    <property type="match status" value="6"/>
</dbReference>
<dbReference type="GeneTree" id="ENSGT00940000156894"/>
<comment type="subcellular location">
    <subcellularLocation>
        <location evidence="1">Cell membrane</location>
        <topology evidence="1">Single-pass type I membrane protein</topology>
    </subcellularLocation>
</comment>
<dbReference type="FunFam" id="2.60.40.60:FF:000121">
    <property type="entry name" value="Protocadherin 17"/>
    <property type="match status" value="1"/>
</dbReference>
<feature type="transmembrane region" description="Helical" evidence="13">
    <location>
        <begin position="703"/>
        <end position="725"/>
    </location>
</feature>
<dbReference type="InterPro" id="IPR050174">
    <property type="entry name" value="Protocadherin/Cadherin-CA"/>
</dbReference>
<evidence type="ECO:0000259" key="15">
    <source>
        <dbReference type="PROSITE" id="PS50268"/>
    </source>
</evidence>
<feature type="compositionally biased region" description="Polar residues" evidence="12">
    <location>
        <begin position="832"/>
        <end position="842"/>
    </location>
</feature>
<feature type="chain" id="PRO_5034313217" evidence="14">
    <location>
        <begin position="18"/>
        <end position="1157"/>
    </location>
</feature>
<feature type="domain" description="Cadherin" evidence="15">
    <location>
        <begin position="357"/>
        <end position="466"/>
    </location>
</feature>
<dbReference type="InterPro" id="IPR015919">
    <property type="entry name" value="Cadherin-like_sf"/>
</dbReference>
<keyword evidence="4 14" id="KW-0732">Signal</keyword>
<dbReference type="FunFam" id="2.60.40.60:FF:000042">
    <property type="entry name" value="protocadherin-19 isoform X1"/>
    <property type="match status" value="1"/>
</dbReference>
<dbReference type="FunFam" id="2.60.40.60:FF:000233">
    <property type="entry name" value="Protocadherin gamma-A3 isoform 1"/>
    <property type="match status" value="1"/>
</dbReference>
<dbReference type="GO" id="GO:0007156">
    <property type="term" value="P:homophilic cell adhesion via plasma membrane adhesion molecules"/>
    <property type="evidence" value="ECO:0007669"/>
    <property type="project" value="InterPro"/>
</dbReference>
<dbReference type="PROSITE" id="PS00232">
    <property type="entry name" value="CADHERIN_1"/>
    <property type="match status" value="3"/>
</dbReference>
<feature type="region of interest" description="Disordered" evidence="12">
    <location>
        <begin position="822"/>
        <end position="907"/>
    </location>
</feature>
<feature type="domain" description="Cadherin" evidence="15">
    <location>
        <begin position="467"/>
        <end position="576"/>
    </location>
</feature>
<dbReference type="SUPFAM" id="SSF49313">
    <property type="entry name" value="Cadherin-like"/>
    <property type="match status" value="6"/>
</dbReference>
<evidence type="ECO:0000256" key="3">
    <source>
        <dbReference type="ARBA" id="ARBA00022692"/>
    </source>
</evidence>
<organism evidence="16 17">
    <name type="scientific">Gopherus evgoodei</name>
    <name type="common">Goodes thornscrub tortoise</name>
    <dbReference type="NCBI Taxonomy" id="1825980"/>
    <lineage>
        <taxon>Eukaryota</taxon>
        <taxon>Metazoa</taxon>
        <taxon>Chordata</taxon>
        <taxon>Craniata</taxon>
        <taxon>Vertebrata</taxon>
        <taxon>Euteleostomi</taxon>
        <taxon>Archelosauria</taxon>
        <taxon>Testudinata</taxon>
        <taxon>Testudines</taxon>
        <taxon>Cryptodira</taxon>
        <taxon>Durocryptodira</taxon>
        <taxon>Testudinoidea</taxon>
        <taxon>Testudinidae</taxon>
        <taxon>Gopherus</taxon>
    </lineage>
</organism>
<gene>
    <name evidence="16" type="primary">PCDH17</name>
</gene>
<accession>A0A8C4W7P8</accession>
<dbReference type="Pfam" id="PF00028">
    <property type="entry name" value="Cadherin"/>
    <property type="match status" value="5"/>
</dbReference>